<dbReference type="GO" id="GO:0008521">
    <property type="term" value="F:acetyl-CoA transmembrane transporter activity"/>
    <property type="evidence" value="ECO:0007669"/>
    <property type="project" value="InterPro"/>
</dbReference>
<dbReference type="Gene3D" id="1.20.1250.20">
    <property type="entry name" value="MFS general substrate transporter like domains"/>
    <property type="match status" value="1"/>
</dbReference>
<evidence type="ECO:0000256" key="1">
    <source>
        <dbReference type="ARBA" id="ARBA00004141"/>
    </source>
</evidence>
<dbReference type="Pfam" id="PF13000">
    <property type="entry name" value="Acatn"/>
    <property type="match status" value="2"/>
</dbReference>
<feature type="transmembrane region" description="Helical" evidence="5">
    <location>
        <begin position="219"/>
        <end position="240"/>
    </location>
</feature>
<evidence type="ECO:0000313" key="7">
    <source>
        <dbReference type="Proteomes" id="UP001187531"/>
    </source>
</evidence>
<dbReference type="PANTHER" id="PTHR12778:SF9">
    <property type="entry name" value="ACETYL-COENZYME A TRANSPORTER 1"/>
    <property type="match status" value="1"/>
</dbReference>
<evidence type="ECO:0000256" key="3">
    <source>
        <dbReference type="ARBA" id="ARBA00022989"/>
    </source>
</evidence>
<keyword evidence="3 5" id="KW-1133">Transmembrane helix</keyword>
<comment type="caution">
    <text evidence="6">The sequence shown here is derived from an EMBL/GenBank/DDBJ whole genome shotgun (WGS) entry which is preliminary data.</text>
</comment>
<dbReference type="Proteomes" id="UP001187531">
    <property type="component" value="Unassembled WGS sequence"/>
</dbReference>
<keyword evidence="7" id="KW-1185">Reference proteome</keyword>
<evidence type="ECO:0000256" key="4">
    <source>
        <dbReference type="ARBA" id="ARBA00023136"/>
    </source>
</evidence>
<dbReference type="InterPro" id="IPR004752">
    <property type="entry name" value="AmpG_permease/AT-1"/>
</dbReference>
<proteinExistence type="predicted"/>
<feature type="transmembrane region" description="Helical" evidence="5">
    <location>
        <begin position="252"/>
        <end position="275"/>
    </location>
</feature>
<feature type="transmembrane region" description="Helical" evidence="5">
    <location>
        <begin position="386"/>
        <end position="406"/>
    </location>
</feature>
<feature type="transmembrane region" description="Helical" evidence="5">
    <location>
        <begin position="47"/>
        <end position="67"/>
    </location>
</feature>
<evidence type="ECO:0000256" key="5">
    <source>
        <dbReference type="SAM" id="Phobius"/>
    </source>
</evidence>
<keyword evidence="4 5" id="KW-0472">Membrane</keyword>
<dbReference type="InterPro" id="IPR024371">
    <property type="entry name" value="AcetylCoA_trans_1-like"/>
</dbReference>
<reference evidence="6" key="1">
    <citation type="submission" date="2023-07" db="EMBL/GenBank/DDBJ databases">
        <title>Chromosome-level genome assembly of Artemia franciscana.</title>
        <authorList>
            <person name="Jo E."/>
        </authorList>
    </citation>
    <scope>NUCLEOTIDE SEQUENCE</scope>
    <source>
        <tissue evidence="6">Whole body</tissue>
    </source>
</reference>
<feature type="transmembrane region" description="Helical" evidence="5">
    <location>
        <begin position="356"/>
        <end position="380"/>
    </location>
</feature>
<evidence type="ECO:0000313" key="6">
    <source>
        <dbReference type="EMBL" id="KAK2717047.1"/>
    </source>
</evidence>
<protein>
    <recommendedName>
        <fullName evidence="8">Acetyl-coenzyme A transporter 1</fullName>
    </recommendedName>
</protein>
<dbReference type="InterPro" id="IPR036259">
    <property type="entry name" value="MFS_trans_sf"/>
</dbReference>
<dbReference type="GO" id="GO:0035348">
    <property type="term" value="P:acetyl-CoA transmembrane transport"/>
    <property type="evidence" value="ECO:0007669"/>
    <property type="project" value="InterPro"/>
</dbReference>
<accession>A0AA88I883</accession>
<dbReference type="GO" id="GO:0016020">
    <property type="term" value="C:membrane"/>
    <property type="evidence" value="ECO:0007669"/>
    <property type="project" value="UniProtKB-SubCell"/>
</dbReference>
<feature type="transmembrane region" description="Helical" evidence="5">
    <location>
        <begin position="152"/>
        <end position="175"/>
    </location>
</feature>
<dbReference type="SUPFAM" id="SSF103473">
    <property type="entry name" value="MFS general substrate transporter"/>
    <property type="match status" value="1"/>
</dbReference>
<dbReference type="AlphaFoldDB" id="A0AA88I883"/>
<organism evidence="6 7">
    <name type="scientific">Artemia franciscana</name>
    <name type="common">Brine shrimp</name>
    <name type="synonym">Artemia sanfranciscana</name>
    <dbReference type="NCBI Taxonomy" id="6661"/>
    <lineage>
        <taxon>Eukaryota</taxon>
        <taxon>Metazoa</taxon>
        <taxon>Ecdysozoa</taxon>
        <taxon>Arthropoda</taxon>
        <taxon>Crustacea</taxon>
        <taxon>Branchiopoda</taxon>
        <taxon>Anostraca</taxon>
        <taxon>Artemiidae</taxon>
        <taxon>Artemia</taxon>
    </lineage>
</organism>
<dbReference type="EMBL" id="JAVRJZ010000011">
    <property type="protein sequence ID" value="KAK2717047.1"/>
    <property type="molecule type" value="Genomic_DNA"/>
</dbReference>
<feature type="transmembrane region" description="Helical" evidence="5">
    <location>
        <begin position="20"/>
        <end position="38"/>
    </location>
</feature>
<feature type="transmembrane region" description="Helical" evidence="5">
    <location>
        <begin position="317"/>
        <end position="344"/>
    </location>
</feature>
<evidence type="ECO:0008006" key="8">
    <source>
        <dbReference type="Google" id="ProtNLM"/>
    </source>
</evidence>
<evidence type="ECO:0000256" key="2">
    <source>
        <dbReference type="ARBA" id="ARBA00022692"/>
    </source>
</evidence>
<feature type="transmembrane region" description="Helical" evidence="5">
    <location>
        <begin position="287"/>
        <end position="305"/>
    </location>
</feature>
<name>A0AA88I883_ARTSF</name>
<comment type="subcellular location">
    <subcellularLocation>
        <location evidence="1">Membrane</location>
        <topology evidence="1">Multi-pass membrane protein</topology>
    </subcellularLocation>
</comment>
<feature type="transmembrane region" description="Helical" evidence="5">
    <location>
        <begin position="79"/>
        <end position="100"/>
    </location>
</feature>
<dbReference type="PANTHER" id="PTHR12778">
    <property type="entry name" value="SOLUTE CARRIER FAMILY 33 ACETYL-COA TRANSPORTER -RELATED"/>
    <property type="match status" value="1"/>
</dbReference>
<keyword evidence="2 5" id="KW-0812">Transmembrane</keyword>
<sequence>MLLQNRHISYKEQAKFGFVYWPFSLKLLWAPLVDSLFFKPIGRRKTWLIPAQYVLGLGMMLLSGHIENLMNDSHAHVDMLAFVFFLAATQDIAVDGWAITMLKRNHVGYASTFNSVGQTVEYFIGYVLFIALESPEFCNKYLRSKPQTTDPLKLSSFLFFWGVAFMIATTLVWLFKTEKESNEHLIENEKDHEEVEEERGVKETYKLLWHIIKLPRVKILAVFLLTCKIGFAAADTITGLKLVEEGVPEAHLALLAIPLIPLQIILPLAISRYTSGPMPMKVFMKAFPYRLVMGLEYAMLVWMTPCFRNNDGSFPSYYYMIIIVSYALHQAAVYSMFVSVMAYFARISDPSVGGTYMTLLNTICNLGGNWPTTLALWLVDYFTMKIYGYYIEMLICTIIGVILLSWGKTVLNQLHHGTDKKWRVKNN</sequence>
<gene>
    <name evidence="6" type="ORF">QYM36_007257</name>
</gene>